<evidence type="ECO:0000256" key="6">
    <source>
        <dbReference type="ARBA" id="ARBA00023136"/>
    </source>
</evidence>
<feature type="transmembrane region" description="Helical" evidence="7">
    <location>
        <begin position="85"/>
        <end position="107"/>
    </location>
</feature>
<feature type="transmembrane region" description="Helical" evidence="7">
    <location>
        <begin position="311"/>
        <end position="334"/>
    </location>
</feature>
<keyword evidence="9" id="KW-1185">Reference proteome</keyword>
<name>A0A0D1LWH6_9LACO</name>
<keyword evidence="3" id="KW-1003">Cell membrane</keyword>
<feature type="transmembrane region" description="Helical" evidence="7">
    <location>
        <begin position="61"/>
        <end position="79"/>
    </location>
</feature>
<keyword evidence="4 7" id="KW-0812">Transmembrane</keyword>
<feature type="transmembrane region" description="Helical" evidence="7">
    <location>
        <begin position="30"/>
        <end position="49"/>
    </location>
</feature>
<keyword evidence="5 7" id="KW-1133">Transmembrane helix</keyword>
<comment type="caution">
    <text evidence="8">The sequence shown here is derived from an EMBL/GenBank/DDBJ whole genome shotgun (WGS) entry which is preliminary data.</text>
</comment>
<evidence type="ECO:0000256" key="4">
    <source>
        <dbReference type="ARBA" id="ARBA00022692"/>
    </source>
</evidence>
<dbReference type="Proteomes" id="UP000032287">
    <property type="component" value="Unassembled WGS sequence"/>
</dbReference>
<dbReference type="InterPro" id="IPR018383">
    <property type="entry name" value="UPF0324_pro"/>
</dbReference>
<dbReference type="Pfam" id="PF03601">
    <property type="entry name" value="Cons_hypoth698"/>
    <property type="match status" value="1"/>
</dbReference>
<evidence type="ECO:0000256" key="3">
    <source>
        <dbReference type="ARBA" id="ARBA00022475"/>
    </source>
</evidence>
<feature type="transmembrane region" description="Helical" evidence="7">
    <location>
        <begin position="208"/>
        <end position="228"/>
    </location>
</feature>
<feature type="transmembrane region" description="Helical" evidence="7">
    <location>
        <begin position="276"/>
        <end position="299"/>
    </location>
</feature>
<evidence type="ECO:0000313" key="9">
    <source>
        <dbReference type="Proteomes" id="UP000032287"/>
    </source>
</evidence>
<keyword evidence="6 7" id="KW-0472">Membrane</keyword>
<protein>
    <recommendedName>
        <fullName evidence="10">Sulfate exporter family transporter</fullName>
    </recommendedName>
</protein>
<dbReference type="PATRIC" id="fig|137591.25.peg.134"/>
<evidence type="ECO:0000256" key="1">
    <source>
        <dbReference type="ARBA" id="ARBA00004651"/>
    </source>
</evidence>
<comment type="similarity">
    <text evidence="2">Belongs to the UPF0324 family.</text>
</comment>
<feature type="transmembrane region" description="Helical" evidence="7">
    <location>
        <begin position="249"/>
        <end position="270"/>
    </location>
</feature>
<dbReference type="EMBL" id="JWHU01000001">
    <property type="protein sequence ID" value="KIU22631.1"/>
    <property type="molecule type" value="Genomic_DNA"/>
</dbReference>
<comment type="subcellular location">
    <subcellularLocation>
        <location evidence="1">Cell membrane</location>
        <topology evidence="1">Multi-pass membrane protein</topology>
    </subcellularLocation>
</comment>
<dbReference type="AlphaFoldDB" id="A0A0D1LWH6"/>
<evidence type="ECO:0008006" key="10">
    <source>
        <dbReference type="Google" id="ProtNLM"/>
    </source>
</evidence>
<organism evidence="8 9">
    <name type="scientific">Weissella cibaria</name>
    <dbReference type="NCBI Taxonomy" id="137591"/>
    <lineage>
        <taxon>Bacteria</taxon>
        <taxon>Bacillati</taxon>
        <taxon>Bacillota</taxon>
        <taxon>Bacilli</taxon>
        <taxon>Lactobacillales</taxon>
        <taxon>Lactobacillaceae</taxon>
        <taxon>Weissella</taxon>
    </lineage>
</organism>
<accession>A0A0D1LWH6</accession>
<dbReference type="PANTHER" id="PTHR30106">
    <property type="entry name" value="INNER MEMBRANE PROTEIN YEIH-RELATED"/>
    <property type="match status" value="1"/>
</dbReference>
<feature type="transmembrane region" description="Helical" evidence="7">
    <location>
        <begin position="119"/>
        <end position="141"/>
    </location>
</feature>
<evidence type="ECO:0000256" key="2">
    <source>
        <dbReference type="ARBA" id="ARBA00007977"/>
    </source>
</evidence>
<evidence type="ECO:0000256" key="5">
    <source>
        <dbReference type="ARBA" id="ARBA00022989"/>
    </source>
</evidence>
<evidence type="ECO:0000256" key="7">
    <source>
        <dbReference type="SAM" id="Phobius"/>
    </source>
</evidence>
<sequence>MRVTREMLPGIGLTVALAVVAEWLTPLLPFLGAEGIAMLLGIVIGNTAFRQQIWNPGVDWSEKYFIQFGIAFLGLTVTLRTVEQLGWQGILFIVLQMTATILIVMWLGGRFFKVSSESAMLMGAGNAVCGTSAIAAVSPMIGANDTQRRTAAATVSLTGVALLLILPTIGPAILGHNDLLSGALIGGTLQSVGQAVGAGLMVNDATGTYATLFKMLRVVLLAFVVMAFTKMSRRGQTQQEAVMAPAKPFWRMMPWFVTAFVIFMLVNTMIGLPAPVVAVAKELASFFGVINLAGIGLSLKWSIIKNSGVRFLSFGLVIGVIQVLLALGLIHLLMM</sequence>
<dbReference type="GO" id="GO:0005886">
    <property type="term" value="C:plasma membrane"/>
    <property type="evidence" value="ECO:0007669"/>
    <property type="project" value="UniProtKB-SubCell"/>
</dbReference>
<reference evidence="8" key="1">
    <citation type="journal article" date="2015" name="Microbiology (Mosc.)">
        <title>Genomics of the Weissella cibaria species with an examination of its metabolic traits.</title>
        <authorList>
            <person name="Lynch K.M."/>
            <person name="Lucid A."/>
            <person name="Arendt E.K."/>
            <person name="Sleator R.D."/>
            <person name="Lucey B."/>
            <person name="Coffey A."/>
        </authorList>
    </citation>
    <scope>NUCLEOTIDE SEQUENCE [LARGE SCALE GENOMIC DNA]</scope>
    <source>
        <strain evidence="8">MG1</strain>
    </source>
</reference>
<dbReference type="RefSeq" id="WP_043707879.1">
    <property type="nucleotide sequence ID" value="NZ_JALOCT010000002.1"/>
</dbReference>
<proteinExistence type="inferred from homology"/>
<evidence type="ECO:0000313" key="8">
    <source>
        <dbReference type="EMBL" id="KIU22631.1"/>
    </source>
</evidence>
<gene>
    <name evidence="8" type="ORF">QX99_00135</name>
</gene>
<feature type="transmembrane region" description="Helical" evidence="7">
    <location>
        <begin position="153"/>
        <end position="174"/>
    </location>
</feature>
<dbReference type="eggNOG" id="COG2855">
    <property type="taxonomic scope" value="Bacteria"/>
</dbReference>
<dbReference type="PANTHER" id="PTHR30106:SF1">
    <property type="entry name" value="UPF0324 MEMBRANE PROTEIN FN0533"/>
    <property type="match status" value="1"/>
</dbReference>